<feature type="domain" description="Rod shape-determining protein MreC beta-barrel core" evidence="2">
    <location>
        <begin position="115"/>
        <end position="221"/>
    </location>
</feature>
<comment type="caution">
    <text evidence="3">The sequence shown here is derived from an EMBL/GenBank/DDBJ whole genome shotgun (WGS) entry which is preliminary data.</text>
</comment>
<keyword evidence="1" id="KW-1133">Transmembrane helix</keyword>
<evidence type="ECO:0000259" key="2">
    <source>
        <dbReference type="Pfam" id="PF04085"/>
    </source>
</evidence>
<dbReference type="EMBL" id="PFED01000110">
    <property type="protein sequence ID" value="PJE62884.1"/>
    <property type="molecule type" value="Genomic_DNA"/>
</dbReference>
<keyword evidence="1" id="KW-0812">Transmembrane</keyword>
<reference evidence="4" key="1">
    <citation type="submission" date="2017-09" db="EMBL/GenBank/DDBJ databases">
        <title>Depth-based differentiation of microbial function through sediment-hosted aquifers and enrichment of novel symbionts in the deep terrestrial subsurface.</title>
        <authorList>
            <person name="Probst A.J."/>
            <person name="Ladd B."/>
            <person name="Jarett J.K."/>
            <person name="Geller-Mcgrath D.E."/>
            <person name="Sieber C.M.K."/>
            <person name="Emerson J.B."/>
            <person name="Anantharaman K."/>
            <person name="Thomas B.C."/>
            <person name="Malmstrom R."/>
            <person name="Stieglmeier M."/>
            <person name="Klingl A."/>
            <person name="Woyke T."/>
            <person name="Ryan C.M."/>
            <person name="Banfield J.F."/>
        </authorList>
    </citation>
    <scope>NUCLEOTIDE SEQUENCE [LARGE SCALE GENOMIC DNA]</scope>
</reference>
<evidence type="ECO:0000313" key="4">
    <source>
        <dbReference type="Proteomes" id="UP000229554"/>
    </source>
</evidence>
<accession>A0A2M8KSI1</accession>
<dbReference type="InterPro" id="IPR055342">
    <property type="entry name" value="MreC_beta-barrel_core"/>
</dbReference>
<protein>
    <recommendedName>
        <fullName evidence="2">Rod shape-determining protein MreC beta-barrel core domain-containing protein</fullName>
    </recommendedName>
</protein>
<organism evidence="3 4">
    <name type="scientific">Candidatus Roizmanbacteria bacterium CG10_big_fil_rev_8_21_14_0_10_39_6</name>
    <dbReference type="NCBI Taxonomy" id="1974853"/>
    <lineage>
        <taxon>Bacteria</taxon>
        <taxon>Candidatus Roizmaniibacteriota</taxon>
    </lineage>
</organism>
<name>A0A2M8KSI1_9BACT</name>
<proteinExistence type="predicted"/>
<feature type="transmembrane region" description="Helical" evidence="1">
    <location>
        <begin position="6"/>
        <end position="23"/>
    </location>
</feature>
<keyword evidence="1" id="KW-0472">Membrane</keyword>
<gene>
    <name evidence="3" type="ORF">COU88_02525</name>
</gene>
<dbReference type="PROSITE" id="PS51257">
    <property type="entry name" value="PROKAR_LIPOPROTEIN"/>
    <property type="match status" value="1"/>
</dbReference>
<evidence type="ECO:0000256" key="1">
    <source>
        <dbReference type="SAM" id="Phobius"/>
    </source>
</evidence>
<dbReference type="Proteomes" id="UP000229554">
    <property type="component" value="Unassembled WGS sequence"/>
</dbReference>
<dbReference type="AlphaFoldDB" id="A0A2M8KSI1"/>
<dbReference type="Pfam" id="PF04085">
    <property type="entry name" value="MreC"/>
    <property type="match status" value="1"/>
</dbReference>
<evidence type="ECO:0000313" key="3">
    <source>
        <dbReference type="EMBL" id="PJE62884.1"/>
    </source>
</evidence>
<sequence>MQIPKVILWIGIGLLLFACGLLLQKNRSFVERTIMVPFFSYINPQKQLAAEEKLSELATNEKMRILVKENEQLKAQLGFIPERANLMPVRVLWSSGTHYTITFDLPEKNTYTVIGSPVIHKDILVGTILRASGDVAVLQQVSDASFEHKGITDRGIKGIIKGGFGQEVVFEAPVDTSIKNGDRLFAIDEKKGWRFLVGTVQNVDAAKNLPTQTARITYFASTVPSHLLFVAL</sequence>